<dbReference type="CDD" id="cd05233">
    <property type="entry name" value="SDR_c"/>
    <property type="match status" value="1"/>
</dbReference>
<evidence type="ECO:0000313" key="4">
    <source>
        <dbReference type="EMBL" id="SIM72717.1"/>
    </source>
</evidence>
<evidence type="ECO:0000313" key="5">
    <source>
        <dbReference type="Proteomes" id="UP000185124"/>
    </source>
</evidence>
<dbReference type="Gene3D" id="3.40.50.720">
    <property type="entry name" value="NAD(P)-binding Rossmann-like Domain"/>
    <property type="match status" value="1"/>
</dbReference>
<organism evidence="4 5">
    <name type="scientific">Micromonospora cremea</name>
    <dbReference type="NCBI Taxonomy" id="709881"/>
    <lineage>
        <taxon>Bacteria</taxon>
        <taxon>Bacillati</taxon>
        <taxon>Actinomycetota</taxon>
        <taxon>Actinomycetes</taxon>
        <taxon>Micromonosporales</taxon>
        <taxon>Micromonosporaceae</taxon>
        <taxon>Micromonospora</taxon>
    </lineage>
</organism>
<comment type="similarity">
    <text evidence="1 3">Belongs to the short-chain dehydrogenases/reductases (SDR) family.</text>
</comment>
<evidence type="ECO:0000256" key="1">
    <source>
        <dbReference type="ARBA" id="ARBA00006484"/>
    </source>
</evidence>
<dbReference type="EMBL" id="FSQT01000001">
    <property type="protein sequence ID" value="SIM72717.1"/>
    <property type="molecule type" value="Genomic_DNA"/>
</dbReference>
<accession>A0A1N5VK76</accession>
<evidence type="ECO:0000256" key="3">
    <source>
        <dbReference type="RuleBase" id="RU000363"/>
    </source>
</evidence>
<evidence type="ECO:0000256" key="2">
    <source>
        <dbReference type="ARBA" id="ARBA00023002"/>
    </source>
</evidence>
<dbReference type="Pfam" id="PF00106">
    <property type="entry name" value="adh_short"/>
    <property type="match status" value="1"/>
</dbReference>
<sequence>MAENMKGKVVVVTGGGRGIGRSVALEVAAQGADVVVSDMFRDEDGNTAADSVVAEIKDLGRGAVAVAADVSIEAGGDATVQAGLDEFGRIDMLVNCAGNNVRAPFVDLTEAQWDSVMGVHVKGHFFCSRAAARAMIARGEGGRIVNVASRGAFYSVPKSTRTEGVPHRYPCVVYSAAKAAILGMTQTLALELAQHRITVNALIPSADTQLFPGKGSRGAGGVPGTISLDPAYIAPFVAFLGTEAAADITGRFVYATGGDVCFFPQPLQLSGSYFVRKPGKWTVDELSTTIPPIAAAGQS</sequence>
<proteinExistence type="inferred from homology"/>
<keyword evidence="2" id="KW-0560">Oxidoreductase</keyword>
<dbReference type="InterPro" id="IPR051687">
    <property type="entry name" value="Peroxisomal_Beta-Oxidation"/>
</dbReference>
<dbReference type="GO" id="GO:0016491">
    <property type="term" value="F:oxidoreductase activity"/>
    <property type="evidence" value="ECO:0007669"/>
    <property type="project" value="UniProtKB-KW"/>
</dbReference>
<dbReference type="STRING" id="709881.SAMN04489832_1657"/>
<dbReference type="AlphaFoldDB" id="A0A1N5VK76"/>
<gene>
    <name evidence="4" type="ORF">SAMN04489832_1657</name>
</gene>
<dbReference type="PANTHER" id="PTHR45024">
    <property type="entry name" value="DEHYDROGENASES, SHORT CHAIN"/>
    <property type="match status" value="1"/>
</dbReference>
<dbReference type="SUPFAM" id="SSF51735">
    <property type="entry name" value="NAD(P)-binding Rossmann-fold domains"/>
    <property type="match status" value="1"/>
</dbReference>
<dbReference type="PANTHER" id="PTHR45024:SF2">
    <property type="entry name" value="SCP2 DOMAIN-CONTAINING PROTEIN"/>
    <property type="match status" value="1"/>
</dbReference>
<dbReference type="OrthoDB" id="9804774at2"/>
<reference evidence="5" key="1">
    <citation type="submission" date="2016-12" db="EMBL/GenBank/DDBJ databases">
        <authorList>
            <person name="Varghese N."/>
            <person name="Submissions S."/>
        </authorList>
    </citation>
    <scope>NUCLEOTIDE SEQUENCE [LARGE SCALE GENOMIC DNA]</scope>
    <source>
        <strain evidence="5">DSM 45599</strain>
    </source>
</reference>
<dbReference type="InterPro" id="IPR002347">
    <property type="entry name" value="SDR_fam"/>
</dbReference>
<name>A0A1N5VK76_9ACTN</name>
<dbReference type="FunFam" id="3.40.50.720:FF:000084">
    <property type="entry name" value="Short-chain dehydrogenase reductase"/>
    <property type="match status" value="1"/>
</dbReference>
<dbReference type="RefSeq" id="WP_074310135.1">
    <property type="nucleotide sequence ID" value="NZ_FSQT01000001.1"/>
</dbReference>
<dbReference type="InterPro" id="IPR036291">
    <property type="entry name" value="NAD(P)-bd_dom_sf"/>
</dbReference>
<dbReference type="Proteomes" id="UP000185124">
    <property type="component" value="Unassembled WGS sequence"/>
</dbReference>
<protein>
    <submittedName>
        <fullName evidence="4">3-oxoacyl-[acyl-carrier protein] reductase</fullName>
    </submittedName>
</protein>
<keyword evidence="5" id="KW-1185">Reference proteome</keyword>
<dbReference type="PRINTS" id="PR00081">
    <property type="entry name" value="GDHRDH"/>
</dbReference>
<dbReference type="PRINTS" id="PR00080">
    <property type="entry name" value="SDRFAMILY"/>
</dbReference>